<comment type="caution">
    <text evidence="1">The sequence shown here is derived from an EMBL/GenBank/DDBJ whole genome shotgun (WGS) entry which is preliminary data.</text>
</comment>
<proteinExistence type="predicted"/>
<evidence type="ECO:0000313" key="1">
    <source>
        <dbReference type="EMBL" id="KLE31422.1"/>
    </source>
</evidence>
<protein>
    <submittedName>
        <fullName evidence="1">Uncharacterized protein</fullName>
    </submittedName>
</protein>
<keyword evidence="2" id="KW-1185">Reference proteome</keyword>
<dbReference type="PATRIC" id="fig|502682.8.peg.1520"/>
<accession>A0A0G9ML61</accession>
<organism evidence="1 2">
    <name type="scientific">Aurantiacibacter gangjinensis</name>
    <dbReference type="NCBI Taxonomy" id="502682"/>
    <lineage>
        <taxon>Bacteria</taxon>
        <taxon>Pseudomonadati</taxon>
        <taxon>Pseudomonadota</taxon>
        <taxon>Alphaproteobacteria</taxon>
        <taxon>Sphingomonadales</taxon>
        <taxon>Erythrobacteraceae</taxon>
        <taxon>Aurantiacibacter</taxon>
    </lineage>
</organism>
<reference evidence="1 2" key="1">
    <citation type="submission" date="2015-04" db="EMBL/GenBank/DDBJ databases">
        <title>The draft genome sequence of Erythrobacr gangjinensis K7-2.</title>
        <authorList>
            <person name="Zhuang L."/>
            <person name="Liu Y."/>
            <person name="Shao Z."/>
        </authorList>
    </citation>
    <scope>NUCLEOTIDE SEQUENCE [LARGE SCALE GENOMIC DNA]</scope>
    <source>
        <strain evidence="1 2">K7-2</strain>
    </source>
</reference>
<name>A0A0G9ML61_9SPHN</name>
<evidence type="ECO:0000313" key="2">
    <source>
        <dbReference type="Proteomes" id="UP000053070"/>
    </source>
</evidence>
<sequence>MQTANLSEKLKDPAYLDRHLVAATIVRQLSALDWYDSLFLRHWVAARRYLAIVRPDRLAQFEDGFLALKPAAGFEPIILRDMLGEARRSELAQIVSAMPPSLLETHELSSFGRYVVHDHPPFSALQQELLPLVSDHAGMALEAGYNFLSLYGAEGRCPPHMDQPISMFTLDYCIDQDGEWPIHFSQMVEWPELGKDQALAIHEIASDERLQFQSVTLQPDDAVFFCGSSQWHYRDPKPASGHCHLLFFHYFPEGCADLVTPSSWPRHFDLPELEPLLDLLAETGAASD</sequence>
<dbReference type="AlphaFoldDB" id="A0A0G9ML61"/>
<dbReference type="RefSeq" id="WP_047006774.1">
    <property type="nucleotide sequence ID" value="NZ_CP018097.1"/>
</dbReference>
<dbReference type="Proteomes" id="UP000053070">
    <property type="component" value="Unassembled WGS sequence"/>
</dbReference>
<dbReference type="OrthoDB" id="7491517at2"/>
<dbReference type="KEGG" id="egn:BMF35_a0493"/>
<dbReference type="EMBL" id="LBHC01000002">
    <property type="protein sequence ID" value="KLE31422.1"/>
    <property type="molecule type" value="Genomic_DNA"/>
</dbReference>
<gene>
    <name evidence="1" type="ORF">AAW01_07450</name>
</gene>
<dbReference type="STRING" id="502682.BMF35_a0493"/>